<gene>
    <name evidence="2" type="ORF">BJ554DRAFT_5010</name>
</gene>
<evidence type="ECO:0000313" key="2">
    <source>
        <dbReference type="EMBL" id="KAG5455543.1"/>
    </source>
</evidence>
<dbReference type="EMBL" id="JAEFCI010013201">
    <property type="protein sequence ID" value="KAG5455543.1"/>
    <property type="molecule type" value="Genomic_DNA"/>
</dbReference>
<organism evidence="2 3">
    <name type="scientific">Olpidium bornovanus</name>
    <dbReference type="NCBI Taxonomy" id="278681"/>
    <lineage>
        <taxon>Eukaryota</taxon>
        <taxon>Fungi</taxon>
        <taxon>Fungi incertae sedis</taxon>
        <taxon>Olpidiomycota</taxon>
        <taxon>Olpidiomycotina</taxon>
        <taxon>Olpidiomycetes</taxon>
        <taxon>Olpidiales</taxon>
        <taxon>Olpidiaceae</taxon>
        <taxon>Olpidium</taxon>
    </lineage>
</organism>
<sequence>LFLLSAAAASSEVPRRAHFVRESYSKGRPRRYRDSEVQRQPGLVHQVGAPRAGNVGGDRRRLRGVHRRLAGERAERRAGEALGRRRRLDGEVPAFHEGNQGALGRKGEEERGRDEVRPVRRARAFLPRNRPGMAGWQGGVGENLLGKAGPDFLFPLDHSHHSQPPTPTHTRTPDLTGNFHVQVDAQRNGALRGFPGTETLGRRAVRLVVLHDVDGPGSVCHNRELSRVRERLHRGAVVRKRHDHRPPLLRRCRRRRRARDRQVPAELAGLRVEPPDGVPEEEAHRVGGRSGRP</sequence>
<evidence type="ECO:0000313" key="3">
    <source>
        <dbReference type="Proteomes" id="UP000673691"/>
    </source>
</evidence>
<accession>A0A8H8DEJ8</accession>
<dbReference type="Proteomes" id="UP000673691">
    <property type="component" value="Unassembled WGS sequence"/>
</dbReference>
<comment type="caution">
    <text evidence="2">The sequence shown here is derived from an EMBL/GenBank/DDBJ whole genome shotgun (WGS) entry which is preliminary data.</text>
</comment>
<protein>
    <submittedName>
        <fullName evidence="2">Uncharacterized protein</fullName>
    </submittedName>
</protein>
<feature type="region of interest" description="Disordered" evidence="1">
    <location>
        <begin position="95"/>
        <end position="116"/>
    </location>
</feature>
<evidence type="ECO:0000256" key="1">
    <source>
        <dbReference type="SAM" id="MobiDB-lite"/>
    </source>
</evidence>
<dbReference type="AlphaFoldDB" id="A0A8H8DEJ8"/>
<name>A0A8H8DEJ8_9FUNG</name>
<proteinExistence type="predicted"/>
<feature type="compositionally biased region" description="Basic and acidic residues" evidence="1">
    <location>
        <begin position="105"/>
        <end position="116"/>
    </location>
</feature>
<feature type="region of interest" description="Disordered" evidence="1">
    <location>
        <begin position="254"/>
        <end position="293"/>
    </location>
</feature>
<feature type="non-terminal residue" evidence="2">
    <location>
        <position position="1"/>
    </location>
</feature>
<reference evidence="2 3" key="1">
    <citation type="journal article" name="Sci. Rep.">
        <title>Genome-scale phylogenetic analyses confirm Olpidium as the closest living zoosporic fungus to the non-flagellated, terrestrial fungi.</title>
        <authorList>
            <person name="Chang Y."/>
            <person name="Rochon D."/>
            <person name="Sekimoto S."/>
            <person name="Wang Y."/>
            <person name="Chovatia M."/>
            <person name="Sandor L."/>
            <person name="Salamov A."/>
            <person name="Grigoriev I.V."/>
            <person name="Stajich J.E."/>
            <person name="Spatafora J.W."/>
        </authorList>
    </citation>
    <scope>NUCLEOTIDE SEQUENCE [LARGE SCALE GENOMIC DNA]</scope>
    <source>
        <strain evidence="2">S191</strain>
    </source>
</reference>
<keyword evidence="3" id="KW-1185">Reference proteome</keyword>